<dbReference type="InterPro" id="IPR020904">
    <property type="entry name" value="Sc_DH/Rdtase_CS"/>
</dbReference>
<dbReference type="PRINTS" id="PR00081">
    <property type="entry name" value="GDHRDH"/>
</dbReference>
<dbReference type="SUPFAM" id="SSF51735">
    <property type="entry name" value="NAD(P)-binding Rossmann-fold domains"/>
    <property type="match status" value="1"/>
</dbReference>
<keyword evidence="4" id="KW-1185">Reference proteome</keyword>
<dbReference type="OrthoDB" id="286404at2"/>
<dbReference type="KEGG" id="pstg:E8M01_12130"/>
<gene>
    <name evidence="3" type="ORF">E8M01_12130</name>
</gene>
<evidence type="ECO:0000313" key="3">
    <source>
        <dbReference type="EMBL" id="QCI64907.1"/>
    </source>
</evidence>
<dbReference type="NCBIfam" id="NF005559">
    <property type="entry name" value="PRK07231.1"/>
    <property type="match status" value="1"/>
</dbReference>
<dbReference type="Proteomes" id="UP000298781">
    <property type="component" value="Chromosome"/>
</dbReference>
<dbReference type="EC" id="1.1.1.47" evidence="3"/>
<dbReference type="PROSITE" id="PS00061">
    <property type="entry name" value="ADH_SHORT"/>
    <property type="match status" value="1"/>
</dbReference>
<dbReference type="Pfam" id="PF13561">
    <property type="entry name" value="adh_short_C2"/>
    <property type="match status" value="1"/>
</dbReference>
<evidence type="ECO:0000313" key="4">
    <source>
        <dbReference type="Proteomes" id="UP000298781"/>
    </source>
</evidence>
<keyword evidence="2 3" id="KW-0560">Oxidoreductase</keyword>
<dbReference type="CDD" id="cd05347">
    <property type="entry name" value="Ga5DH-like_SDR_c"/>
    <property type="match status" value="1"/>
</dbReference>
<dbReference type="RefSeq" id="WP_136960358.1">
    <property type="nucleotide sequence ID" value="NZ_CP039690.1"/>
</dbReference>
<organism evidence="3 4">
    <name type="scientific">Phreatobacter stygius</name>
    <dbReference type="NCBI Taxonomy" id="1940610"/>
    <lineage>
        <taxon>Bacteria</taxon>
        <taxon>Pseudomonadati</taxon>
        <taxon>Pseudomonadota</taxon>
        <taxon>Alphaproteobacteria</taxon>
        <taxon>Hyphomicrobiales</taxon>
        <taxon>Phreatobacteraceae</taxon>
        <taxon>Phreatobacter</taxon>
    </lineage>
</organism>
<reference evidence="3 4" key="1">
    <citation type="submission" date="2019-04" db="EMBL/GenBank/DDBJ databases">
        <title>Phreatobacter aquaticus sp. nov.</title>
        <authorList>
            <person name="Choi A."/>
        </authorList>
    </citation>
    <scope>NUCLEOTIDE SEQUENCE [LARGE SCALE GENOMIC DNA]</scope>
    <source>
        <strain evidence="3 4">KCTC 52518</strain>
    </source>
</reference>
<evidence type="ECO:0000256" key="2">
    <source>
        <dbReference type="ARBA" id="ARBA00023002"/>
    </source>
</evidence>
<dbReference type="PANTHER" id="PTHR43669:SF14">
    <property type="entry name" value="OXIDOREDUCTASE"/>
    <property type="match status" value="1"/>
</dbReference>
<dbReference type="GO" id="GO:0047936">
    <property type="term" value="F:glucose 1-dehydrogenase [NAD(P)+] activity"/>
    <property type="evidence" value="ECO:0007669"/>
    <property type="project" value="UniProtKB-EC"/>
</dbReference>
<dbReference type="PRINTS" id="PR00080">
    <property type="entry name" value="SDRFAMILY"/>
</dbReference>
<dbReference type="FunFam" id="3.40.50.720:FF:000084">
    <property type="entry name" value="Short-chain dehydrogenase reductase"/>
    <property type="match status" value="1"/>
</dbReference>
<dbReference type="AlphaFoldDB" id="A0A4D7B9Z5"/>
<dbReference type="InterPro" id="IPR036291">
    <property type="entry name" value="NAD(P)-bd_dom_sf"/>
</dbReference>
<dbReference type="InterPro" id="IPR002347">
    <property type="entry name" value="SDR_fam"/>
</dbReference>
<sequence>MALTSFDLSGRRALITGSSTGIGLAYAQGLAEAGAAIVLNGRDRDKLAAAAAGLAAQGFTVSSRAFDVTDQPAAAAVVDAIEREDGPIDILVNNAGTTFRAPLDEFPEEAWRRVMATNLDSAFYVSKAVARHMIPRGRGKIINTCSVTSEIARPTIAAYVTSKGALKMLTKAMAVDWAKHGIRVNGIGPGYFKTELNESLYRDEVFTAWVASRTPLGRWGELEELQGACVFLASRASDYVTGHVLYVDGGMTASV</sequence>
<name>A0A4D7B9Z5_9HYPH</name>
<comment type="similarity">
    <text evidence="1">Belongs to the short-chain dehydrogenases/reductases (SDR) family.</text>
</comment>
<dbReference type="Gene3D" id="3.40.50.720">
    <property type="entry name" value="NAD(P)-binding Rossmann-like Domain"/>
    <property type="match status" value="1"/>
</dbReference>
<protein>
    <submittedName>
        <fullName evidence="3">Glucose 1-dehydrogenase</fullName>
        <ecNumber evidence="3">1.1.1.47</ecNumber>
    </submittedName>
</protein>
<accession>A0A4D7B9Z5</accession>
<dbReference type="EMBL" id="CP039690">
    <property type="protein sequence ID" value="QCI64907.1"/>
    <property type="molecule type" value="Genomic_DNA"/>
</dbReference>
<dbReference type="PANTHER" id="PTHR43669">
    <property type="entry name" value="5-KETO-D-GLUCONATE 5-REDUCTASE"/>
    <property type="match status" value="1"/>
</dbReference>
<evidence type="ECO:0000256" key="1">
    <source>
        <dbReference type="ARBA" id="ARBA00006484"/>
    </source>
</evidence>
<proteinExistence type="inferred from homology"/>